<dbReference type="RefSeq" id="WP_203644442.1">
    <property type="nucleotide sequence ID" value="NZ_BOLN01000004.1"/>
</dbReference>
<protein>
    <submittedName>
        <fullName evidence="1">Host-nuclease inhibitor Gam family protein</fullName>
    </submittedName>
</protein>
<evidence type="ECO:0000313" key="1">
    <source>
        <dbReference type="EMBL" id="MFD1455202.1"/>
    </source>
</evidence>
<dbReference type="InterPro" id="IPR009951">
    <property type="entry name" value="Host-nuc_inhib_Gam"/>
</dbReference>
<accession>A0ABW4D579</accession>
<dbReference type="EMBL" id="JBHTOD010000004">
    <property type="protein sequence ID" value="MFD1455202.1"/>
    <property type="molecule type" value="Genomic_DNA"/>
</dbReference>
<keyword evidence="2" id="KW-1185">Reference proteome</keyword>
<evidence type="ECO:0000313" key="2">
    <source>
        <dbReference type="Proteomes" id="UP001597189"/>
    </source>
</evidence>
<proteinExistence type="predicted"/>
<name>A0ABW4D579_9LACO</name>
<dbReference type="Pfam" id="PF07352">
    <property type="entry name" value="Phage_Mu_Gam"/>
    <property type="match status" value="1"/>
</dbReference>
<sequence>MDALEKFDLENSSEVEKPKFEVNDLSSATWVMRKYRALEANDGELKQVAKEQIDAIQKWLDDQLQANADSKAFFEEKLADYLAKLRVDDPKARIKTPYGTVSTRKSQSGVIWSDEAVVKSLEDQGLTDLIRVKKEPEKKEITKQFHFVGNRYVNDDGQVLLGASPKEATESLTIKSTKESLL</sequence>
<reference evidence="2" key="1">
    <citation type="journal article" date="2019" name="Int. J. Syst. Evol. Microbiol.">
        <title>The Global Catalogue of Microorganisms (GCM) 10K type strain sequencing project: providing services to taxonomists for standard genome sequencing and annotation.</title>
        <authorList>
            <consortium name="The Broad Institute Genomics Platform"/>
            <consortium name="The Broad Institute Genome Sequencing Center for Infectious Disease"/>
            <person name="Wu L."/>
            <person name="Ma J."/>
        </authorList>
    </citation>
    <scope>NUCLEOTIDE SEQUENCE [LARGE SCALE GENOMIC DNA]</scope>
    <source>
        <strain evidence="2">CCM 8979</strain>
    </source>
</reference>
<organism evidence="1 2">
    <name type="scientific">Levilactobacillus lanxiensis</name>
    <dbReference type="NCBI Taxonomy" id="2799568"/>
    <lineage>
        <taxon>Bacteria</taxon>
        <taxon>Bacillati</taxon>
        <taxon>Bacillota</taxon>
        <taxon>Bacilli</taxon>
        <taxon>Lactobacillales</taxon>
        <taxon>Lactobacillaceae</taxon>
        <taxon>Levilactobacillus</taxon>
    </lineage>
</organism>
<dbReference type="SUPFAM" id="SSF161266">
    <property type="entry name" value="Gam-like"/>
    <property type="match status" value="1"/>
</dbReference>
<gene>
    <name evidence="1" type="ORF">ACFQ44_05815</name>
</gene>
<comment type="caution">
    <text evidence="1">The sequence shown here is derived from an EMBL/GenBank/DDBJ whole genome shotgun (WGS) entry which is preliminary data.</text>
</comment>
<dbReference type="Proteomes" id="UP001597189">
    <property type="component" value="Unassembled WGS sequence"/>
</dbReference>